<accession>A0ABP4BFI1</accession>
<evidence type="ECO:0000313" key="1">
    <source>
        <dbReference type="EMBL" id="GAA0948601.1"/>
    </source>
</evidence>
<organism evidence="1 2">
    <name type="scientific">Kribbella koreensis</name>
    <dbReference type="NCBI Taxonomy" id="57909"/>
    <lineage>
        <taxon>Bacteria</taxon>
        <taxon>Bacillati</taxon>
        <taxon>Actinomycetota</taxon>
        <taxon>Actinomycetes</taxon>
        <taxon>Propionibacteriales</taxon>
        <taxon>Kribbellaceae</taxon>
        <taxon>Kribbella</taxon>
    </lineage>
</organism>
<keyword evidence="2" id="KW-1185">Reference proteome</keyword>
<evidence type="ECO:0008006" key="3">
    <source>
        <dbReference type="Google" id="ProtNLM"/>
    </source>
</evidence>
<comment type="caution">
    <text evidence="1">The sequence shown here is derived from an EMBL/GenBank/DDBJ whole genome shotgun (WGS) entry which is preliminary data.</text>
</comment>
<sequence>MTHPNTTERQTRIDSIDMDLVVALDYPHDTLDEAIETGDDQLVAVVQCTEAVVFYAEELHLPHRLQQFLSPAESGQVAAYIESLGPNPARAEQWMEPRYGYVTRGERRADAGWNADLARAALQTADERAAEGGLSENVTDCIEILRAFLGYLDRLHAPAGFTEVLTPSERTKVGAFLTDILRG</sequence>
<evidence type="ECO:0000313" key="2">
    <source>
        <dbReference type="Proteomes" id="UP001500542"/>
    </source>
</evidence>
<reference evidence="2" key="1">
    <citation type="journal article" date="2019" name="Int. J. Syst. Evol. Microbiol.">
        <title>The Global Catalogue of Microorganisms (GCM) 10K type strain sequencing project: providing services to taxonomists for standard genome sequencing and annotation.</title>
        <authorList>
            <consortium name="The Broad Institute Genomics Platform"/>
            <consortium name="The Broad Institute Genome Sequencing Center for Infectious Disease"/>
            <person name="Wu L."/>
            <person name="Ma J."/>
        </authorList>
    </citation>
    <scope>NUCLEOTIDE SEQUENCE [LARGE SCALE GENOMIC DNA]</scope>
    <source>
        <strain evidence="2">JCM 10977</strain>
    </source>
</reference>
<dbReference type="RefSeq" id="WP_343973753.1">
    <property type="nucleotide sequence ID" value="NZ_BAAAHK010000011.1"/>
</dbReference>
<dbReference type="EMBL" id="BAAAHK010000011">
    <property type="protein sequence ID" value="GAA0948601.1"/>
    <property type="molecule type" value="Genomic_DNA"/>
</dbReference>
<name>A0ABP4BFI1_9ACTN</name>
<proteinExistence type="predicted"/>
<dbReference type="Proteomes" id="UP001500542">
    <property type="component" value="Unassembled WGS sequence"/>
</dbReference>
<protein>
    <recommendedName>
        <fullName evidence="3">TetR family transcriptional regulator</fullName>
    </recommendedName>
</protein>
<gene>
    <name evidence="1" type="ORF">GCM10009554_46380</name>
</gene>